<feature type="compositionally biased region" description="Basic and acidic residues" evidence="1">
    <location>
        <begin position="74"/>
        <end position="83"/>
    </location>
</feature>
<feature type="region of interest" description="Disordered" evidence="1">
    <location>
        <begin position="60"/>
        <end position="87"/>
    </location>
</feature>
<gene>
    <name evidence="2" type="ORF">SKAU_G00069520</name>
</gene>
<dbReference type="EMBL" id="JAINUF010000002">
    <property type="protein sequence ID" value="KAJ8376372.1"/>
    <property type="molecule type" value="Genomic_DNA"/>
</dbReference>
<sequence length="162" mass="17553">MIFFKARKPPFQRAGTGRTNTPLRSAVSRTSERLAAAILLQGSGRTQSAAVRWRERRSIMSGRISAPQHPASGGDDRARKDTPQHNSGYCKPPVVLRLLYIGTLLANIFIPVRQPSTFPSVVPLSLGPGDILRPAPPPTRSLSTNQPPGPPCDRTAHSFPLS</sequence>
<feature type="compositionally biased region" description="Basic residues" evidence="1">
    <location>
        <begin position="1"/>
        <end position="10"/>
    </location>
</feature>
<dbReference type="Proteomes" id="UP001152622">
    <property type="component" value="Chromosome 2"/>
</dbReference>
<keyword evidence="3" id="KW-1185">Reference proteome</keyword>
<organism evidence="2 3">
    <name type="scientific">Synaphobranchus kaupii</name>
    <name type="common">Kaup's arrowtooth eel</name>
    <dbReference type="NCBI Taxonomy" id="118154"/>
    <lineage>
        <taxon>Eukaryota</taxon>
        <taxon>Metazoa</taxon>
        <taxon>Chordata</taxon>
        <taxon>Craniata</taxon>
        <taxon>Vertebrata</taxon>
        <taxon>Euteleostomi</taxon>
        <taxon>Actinopterygii</taxon>
        <taxon>Neopterygii</taxon>
        <taxon>Teleostei</taxon>
        <taxon>Anguilliformes</taxon>
        <taxon>Synaphobranchidae</taxon>
        <taxon>Synaphobranchus</taxon>
    </lineage>
</organism>
<dbReference type="AlphaFoldDB" id="A0A9Q1G6I6"/>
<accession>A0A9Q1G6I6</accession>
<evidence type="ECO:0000256" key="1">
    <source>
        <dbReference type="SAM" id="MobiDB-lite"/>
    </source>
</evidence>
<reference evidence="2" key="1">
    <citation type="journal article" date="2023" name="Science">
        <title>Genome structures resolve the early diversification of teleost fishes.</title>
        <authorList>
            <person name="Parey E."/>
            <person name="Louis A."/>
            <person name="Montfort J."/>
            <person name="Bouchez O."/>
            <person name="Roques C."/>
            <person name="Iampietro C."/>
            <person name="Lluch J."/>
            <person name="Castinel A."/>
            <person name="Donnadieu C."/>
            <person name="Desvignes T."/>
            <person name="Floi Bucao C."/>
            <person name="Jouanno E."/>
            <person name="Wen M."/>
            <person name="Mejri S."/>
            <person name="Dirks R."/>
            <person name="Jansen H."/>
            <person name="Henkel C."/>
            <person name="Chen W.J."/>
            <person name="Zahm M."/>
            <person name="Cabau C."/>
            <person name="Klopp C."/>
            <person name="Thompson A.W."/>
            <person name="Robinson-Rechavi M."/>
            <person name="Braasch I."/>
            <person name="Lecointre G."/>
            <person name="Bobe J."/>
            <person name="Postlethwait J.H."/>
            <person name="Berthelot C."/>
            <person name="Roest Crollius H."/>
            <person name="Guiguen Y."/>
        </authorList>
    </citation>
    <scope>NUCLEOTIDE SEQUENCE</scope>
    <source>
        <strain evidence="2">WJC10195</strain>
    </source>
</reference>
<name>A0A9Q1G6I6_SYNKA</name>
<evidence type="ECO:0000313" key="3">
    <source>
        <dbReference type="Proteomes" id="UP001152622"/>
    </source>
</evidence>
<protein>
    <submittedName>
        <fullName evidence="2">Uncharacterized protein</fullName>
    </submittedName>
</protein>
<feature type="region of interest" description="Disordered" evidence="1">
    <location>
        <begin position="129"/>
        <end position="162"/>
    </location>
</feature>
<evidence type="ECO:0000313" key="2">
    <source>
        <dbReference type="EMBL" id="KAJ8376372.1"/>
    </source>
</evidence>
<feature type="region of interest" description="Disordered" evidence="1">
    <location>
        <begin position="1"/>
        <end position="23"/>
    </location>
</feature>
<proteinExistence type="predicted"/>
<comment type="caution">
    <text evidence="2">The sequence shown here is derived from an EMBL/GenBank/DDBJ whole genome shotgun (WGS) entry which is preliminary data.</text>
</comment>